<dbReference type="AlphaFoldDB" id="A0A1G4JE38"/>
<dbReference type="OrthoDB" id="4070102at2759"/>
<feature type="compositionally biased region" description="Basic and acidic residues" evidence="1">
    <location>
        <begin position="439"/>
        <end position="452"/>
    </location>
</feature>
<feature type="compositionally biased region" description="Basic residues" evidence="1">
    <location>
        <begin position="863"/>
        <end position="872"/>
    </location>
</feature>
<feature type="compositionally biased region" description="Polar residues" evidence="1">
    <location>
        <begin position="544"/>
        <end position="578"/>
    </location>
</feature>
<feature type="compositionally biased region" description="Polar residues" evidence="1">
    <location>
        <begin position="429"/>
        <end position="438"/>
    </location>
</feature>
<evidence type="ECO:0000256" key="1">
    <source>
        <dbReference type="SAM" id="MobiDB-lite"/>
    </source>
</evidence>
<feature type="compositionally biased region" description="Low complexity" evidence="1">
    <location>
        <begin position="775"/>
        <end position="786"/>
    </location>
</feature>
<feature type="compositionally biased region" description="Low complexity" evidence="1">
    <location>
        <begin position="270"/>
        <end position="281"/>
    </location>
</feature>
<feature type="compositionally biased region" description="Basic and acidic residues" evidence="1">
    <location>
        <begin position="237"/>
        <end position="247"/>
    </location>
</feature>
<feature type="compositionally biased region" description="Low complexity" evidence="1">
    <location>
        <begin position="843"/>
        <end position="852"/>
    </location>
</feature>
<dbReference type="EMBL" id="LT598455">
    <property type="protein sequence ID" value="SCU88187.1"/>
    <property type="molecule type" value="Genomic_DNA"/>
</dbReference>
<feature type="compositionally biased region" description="Polar residues" evidence="1">
    <location>
        <begin position="787"/>
        <end position="802"/>
    </location>
</feature>
<keyword evidence="3" id="KW-1185">Reference proteome</keyword>
<feature type="compositionally biased region" description="Polar residues" evidence="1">
    <location>
        <begin position="663"/>
        <end position="673"/>
    </location>
</feature>
<feature type="compositionally biased region" description="Basic and acidic residues" evidence="1">
    <location>
        <begin position="397"/>
        <end position="415"/>
    </location>
</feature>
<sequence>MSSVVPHPSNKRSISSTIANFFKKETPADYHPSTAKDKPSNITANFEDADTTELPSVPDLILYDSFDGERPPLLPIMPLQRLKILRHKQYLRRMEDSHLPSHLGPMSANGSEMSNLSQSQLLPLRVLKRNASQAATRQPRSTKSKSVLGKRWSGDFEYDLAEYDVVKKPKNSKTQGSSDVNTLESPRLSPAVLKKGTMGGKQSISAGLSSTQASLLNGKAIADQPLNEGGIRIKPAVREVSESEKPTKPLLALPSSGFDFVQPGTDKTADTTNVNDANTNKPIFAFSKPSENNTAETKKPFSFGQTDAPINATNDRNENQEQPSEKSKPPFALGGTTEKKPAFSFGKSNDDSTSKAAPFSFGKANEDSTSKSTSFSFGMPAKTPNGDKNIQTSIKFGDSDSKIGNDSKQDSDRAKIPSFTFKAPPQASEPVSSINGTAENKKDDASATEKSEAASSNGGQATSKPALDLGLKTSEKPAFNFGSKPFLPGVDSKSETPTSPAFSFGATGGVKSFTQQNKDKDDTTASQDDPSKKKSTFAFGVPQDNPSDAKNLTPSFSFGLSGAVTNKPQVETKLSSGAGQAPNPSAAAKEGGALTPSFSFKSSSGHEQTSKPSITTAKSFDLGATADKKAQTPPPFSFGNSTKASTQSSSSNFLGGGFKFDTNGLNPGANSTIPPKPALNNGSSSDVSKPTFSFGNAPASVVAAPQPQSALPSAMPPSQNAGFTFGSGSTTNNNSPAFGNTNNNQQLGFNFGTDNRTASSTPPPFGNLAVPGYAQPQPQSRPFSPSHTVNLNFGGSGSQPPSSIFGGTGNSTPAQIFGGQNNGIGQGFSNAPSSSSIFGGVSAGQAPQQQAQTPMLNLPPGRKLARMRSRRN</sequence>
<evidence type="ECO:0000313" key="3">
    <source>
        <dbReference type="Proteomes" id="UP000190274"/>
    </source>
</evidence>
<dbReference type="STRING" id="1266660.A0A1G4JE38"/>
<dbReference type="Proteomes" id="UP000190274">
    <property type="component" value="Chromosome E"/>
</dbReference>
<feature type="region of interest" description="Disordered" evidence="1">
    <location>
        <begin position="237"/>
        <end position="872"/>
    </location>
</feature>
<feature type="compositionally biased region" description="Polar residues" evidence="1">
    <location>
        <begin position="720"/>
        <end position="760"/>
    </location>
</feature>
<accession>A0A1G4JE38</accession>
<feature type="compositionally biased region" description="Polar residues" evidence="1">
    <location>
        <begin position="108"/>
        <end position="117"/>
    </location>
</feature>
<feature type="region of interest" description="Disordered" evidence="1">
    <location>
        <begin position="98"/>
        <end position="117"/>
    </location>
</feature>
<feature type="compositionally biased region" description="Low complexity" evidence="1">
    <location>
        <begin position="641"/>
        <end position="651"/>
    </location>
</feature>
<feature type="compositionally biased region" description="Polar residues" evidence="1">
    <location>
        <begin position="596"/>
        <end position="618"/>
    </location>
</feature>
<evidence type="ECO:0000313" key="2">
    <source>
        <dbReference type="EMBL" id="SCU88187.1"/>
    </source>
</evidence>
<feature type="compositionally biased region" description="Basic and acidic residues" evidence="1">
    <location>
        <begin position="315"/>
        <end position="328"/>
    </location>
</feature>
<gene>
    <name evidence="2" type="ORF">LADA_0E08702G</name>
</gene>
<name>A0A1G4JE38_9SACH</name>
<protein>
    <submittedName>
        <fullName evidence="2">LADA_0E08702g1_1</fullName>
    </submittedName>
</protein>
<organism evidence="2 3">
    <name type="scientific">Lachancea dasiensis</name>
    <dbReference type="NCBI Taxonomy" id="1072105"/>
    <lineage>
        <taxon>Eukaryota</taxon>
        <taxon>Fungi</taxon>
        <taxon>Dikarya</taxon>
        <taxon>Ascomycota</taxon>
        <taxon>Saccharomycotina</taxon>
        <taxon>Saccharomycetes</taxon>
        <taxon>Saccharomycetales</taxon>
        <taxon>Saccharomycetaceae</taxon>
        <taxon>Lachancea</taxon>
    </lineage>
</organism>
<feature type="compositionally biased region" description="Low complexity" evidence="1">
    <location>
        <begin position="697"/>
        <end position="719"/>
    </location>
</feature>
<proteinExistence type="predicted"/>
<feature type="compositionally biased region" description="Polar residues" evidence="1">
    <location>
        <begin position="680"/>
        <end position="694"/>
    </location>
</feature>
<reference evidence="3" key="1">
    <citation type="submission" date="2016-03" db="EMBL/GenBank/DDBJ databases">
        <authorList>
            <person name="Devillers H."/>
        </authorList>
    </citation>
    <scope>NUCLEOTIDE SEQUENCE [LARGE SCALE GENOMIC DNA]</scope>
</reference>